<evidence type="ECO:0000313" key="2">
    <source>
        <dbReference type="Proteomes" id="UP001285441"/>
    </source>
</evidence>
<protein>
    <recommendedName>
        <fullName evidence="3">HNH nuclease domain-containing protein</fullName>
    </recommendedName>
</protein>
<dbReference type="EMBL" id="JAULSW010000008">
    <property type="protein sequence ID" value="KAK3372687.1"/>
    <property type="molecule type" value="Genomic_DNA"/>
</dbReference>
<comment type="caution">
    <text evidence="1">The sequence shown here is derived from an EMBL/GenBank/DDBJ whole genome shotgun (WGS) entry which is preliminary data.</text>
</comment>
<dbReference type="Proteomes" id="UP001285441">
    <property type="component" value="Unassembled WGS sequence"/>
</dbReference>
<organism evidence="1 2">
    <name type="scientific">Podospora didyma</name>
    <dbReference type="NCBI Taxonomy" id="330526"/>
    <lineage>
        <taxon>Eukaryota</taxon>
        <taxon>Fungi</taxon>
        <taxon>Dikarya</taxon>
        <taxon>Ascomycota</taxon>
        <taxon>Pezizomycotina</taxon>
        <taxon>Sordariomycetes</taxon>
        <taxon>Sordariomycetidae</taxon>
        <taxon>Sordariales</taxon>
        <taxon>Podosporaceae</taxon>
        <taxon>Podospora</taxon>
    </lineage>
</organism>
<accession>A0AAE0N6K7</accession>
<dbReference type="AlphaFoldDB" id="A0AAE0N6K7"/>
<proteinExistence type="predicted"/>
<keyword evidence="2" id="KW-1185">Reference proteome</keyword>
<evidence type="ECO:0008006" key="3">
    <source>
        <dbReference type="Google" id="ProtNLM"/>
    </source>
</evidence>
<gene>
    <name evidence="1" type="ORF">B0H63DRAFT_497069</name>
</gene>
<reference evidence="1" key="1">
    <citation type="journal article" date="2023" name="Mol. Phylogenet. Evol.">
        <title>Genome-scale phylogeny and comparative genomics of the fungal order Sordariales.</title>
        <authorList>
            <person name="Hensen N."/>
            <person name="Bonometti L."/>
            <person name="Westerberg I."/>
            <person name="Brannstrom I.O."/>
            <person name="Guillou S."/>
            <person name="Cros-Aarteil S."/>
            <person name="Calhoun S."/>
            <person name="Haridas S."/>
            <person name="Kuo A."/>
            <person name="Mondo S."/>
            <person name="Pangilinan J."/>
            <person name="Riley R."/>
            <person name="LaButti K."/>
            <person name="Andreopoulos B."/>
            <person name="Lipzen A."/>
            <person name="Chen C."/>
            <person name="Yan M."/>
            <person name="Daum C."/>
            <person name="Ng V."/>
            <person name="Clum A."/>
            <person name="Steindorff A."/>
            <person name="Ohm R.A."/>
            <person name="Martin F."/>
            <person name="Silar P."/>
            <person name="Natvig D.O."/>
            <person name="Lalanne C."/>
            <person name="Gautier V."/>
            <person name="Ament-Velasquez S.L."/>
            <person name="Kruys A."/>
            <person name="Hutchinson M.I."/>
            <person name="Powell A.J."/>
            <person name="Barry K."/>
            <person name="Miller A.N."/>
            <person name="Grigoriev I.V."/>
            <person name="Debuchy R."/>
            <person name="Gladieux P."/>
            <person name="Hiltunen Thoren M."/>
            <person name="Johannesson H."/>
        </authorList>
    </citation>
    <scope>NUCLEOTIDE SEQUENCE</scope>
    <source>
        <strain evidence="1">CBS 232.78</strain>
    </source>
</reference>
<name>A0AAE0N6K7_9PEZI</name>
<reference evidence="1" key="2">
    <citation type="submission" date="2023-06" db="EMBL/GenBank/DDBJ databases">
        <authorList>
            <consortium name="Lawrence Berkeley National Laboratory"/>
            <person name="Haridas S."/>
            <person name="Hensen N."/>
            <person name="Bonometti L."/>
            <person name="Westerberg I."/>
            <person name="Brannstrom I.O."/>
            <person name="Guillou S."/>
            <person name="Cros-Aarteil S."/>
            <person name="Calhoun S."/>
            <person name="Kuo A."/>
            <person name="Mondo S."/>
            <person name="Pangilinan J."/>
            <person name="Riley R."/>
            <person name="LaButti K."/>
            <person name="Andreopoulos B."/>
            <person name="Lipzen A."/>
            <person name="Chen C."/>
            <person name="Yanf M."/>
            <person name="Daum C."/>
            <person name="Ng V."/>
            <person name="Clum A."/>
            <person name="Steindorff A."/>
            <person name="Ohm R."/>
            <person name="Martin F."/>
            <person name="Silar P."/>
            <person name="Natvig D."/>
            <person name="Lalanne C."/>
            <person name="Gautier V."/>
            <person name="Ament-velasquez S.L."/>
            <person name="Kruys A."/>
            <person name="Hutchinson M.I."/>
            <person name="Powell A.J."/>
            <person name="Barry K."/>
            <person name="Miller A.N."/>
            <person name="Grigoriev I.V."/>
            <person name="Debuchy R."/>
            <person name="Gladieux P."/>
            <person name="Thoren M.H."/>
            <person name="Johannesson H."/>
        </authorList>
    </citation>
    <scope>NUCLEOTIDE SEQUENCE</scope>
    <source>
        <strain evidence="1">CBS 232.78</strain>
    </source>
</reference>
<sequence>MDPVPPSPPHRHQASLEDIIFLSEEPEALDAVQRSRAEQKFHRIVRHFEAAEDGTRSSSNNSNRNSTSSQYNAHCLSASPMNTRARGNRRKLSCELSSIQWPSRWTAKTTSTLSAIQEHLRAALLLFADYLFDNFFLPLHTSSGKTPQLPPLVHSAILRAQGGETRNPRGECLIRDQHHCVISRQFDLEEAKKRFEADDGDPLMTADSKFAHLEVAHILPHSLTKPPSKKAALDILNMFDKGVLRYNFKPVPGHGARTYQIRSFLPLFMQDLPVVRTFFLTESRTIEPPSARFLALHHAIAHILHLSGAGDYIRKILRDMEWKDTREDISTELSHLVAIKLGEWPNAVRT</sequence>
<evidence type="ECO:0000313" key="1">
    <source>
        <dbReference type="EMBL" id="KAK3372687.1"/>
    </source>
</evidence>